<organism evidence="1">
    <name type="scientific">marine sediment metagenome</name>
    <dbReference type="NCBI Taxonomy" id="412755"/>
    <lineage>
        <taxon>unclassified sequences</taxon>
        <taxon>metagenomes</taxon>
        <taxon>ecological metagenomes</taxon>
    </lineage>
</organism>
<evidence type="ECO:0000313" key="1">
    <source>
        <dbReference type="EMBL" id="KKN55660.1"/>
    </source>
</evidence>
<reference evidence="1" key="1">
    <citation type="journal article" date="2015" name="Nature">
        <title>Complex archaea that bridge the gap between prokaryotes and eukaryotes.</title>
        <authorList>
            <person name="Spang A."/>
            <person name="Saw J.H."/>
            <person name="Jorgensen S.L."/>
            <person name="Zaremba-Niedzwiedzka K."/>
            <person name="Martijn J."/>
            <person name="Lind A.E."/>
            <person name="van Eijk R."/>
            <person name="Schleper C."/>
            <person name="Guy L."/>
            <person name="Ettema T.J."/>
        </authorList>
    </citation>
    <scope>NUCLEOTIDE SEQUENCE</scope>
</reference>
<protein>
    <submittedName>
        <fullName evidence="1">Uncharacterized protein</fullName>
    </submittedName>
</protein>
<comment type="caution">
    <text evidence="1">The sequence shown here is derived from an EMBL/GenBank/DDBJ whole genome shotgun (WGS) entry which is preliminary data.</text>
</comment>
<dbReference type="EMBL" id="LAZR01000875">
    <property type="protein sequence ID" value="KKN55660.1"/>
    <property type="molecule type" value="Genomic_DNA"/>
</dbReference>
<proteinExistence type="predicted"/>
<dbReference type="AlphaFoldDB" id="A0A0F9RGM6"/>
<accession>A0A0F9RGM6</accession>
<name>A0A0F9RGM6_9ZZZZ</name>
<sequence length="79" mass="9368">MTLKNITEAKQEDVKELWLWEYFGGKDRKISDNQFHLKKHIEENFKNEEEITYNLTSRGIIVVYQGLIELGVIKKVDVI</sequence>
<gene>
    <name evidence="1" type="ORF">LCGC14_0579620</name>
</gene>